<feature type="domain" description="Acetyl-CoA hydrolase/transferase N-terminal" evidence="3">
    <location>
        <begin position="15"/>
        <end position="160"/>
    </location>
</feature>
<dbReference type="Pfam" id="PF02550">
    <property type="entry name" value="AcetylCoA_hydro"/>
    <property type="match status" value="1"/>
</dbReference>
<reference evidence="5 6" key="1">
    <citation type="submission" date="2023-04" db="EMBL/GenBank/DDBJ databases">
        <title>Forest soil microbial communities from Buena Vista Peninsula, Colon Province, Panama.</title>
        <authorList>
            <person name="Bouskill N."/>
        </authorList>
    </citation>
    <scope>NUCLEOTIDE SEQUENCE [LARGE SCALE GENOMIC DNA]</scope>
    <source>
        <strain evidence="5 6">CFH S0262</strain>
    </source>
</reference>
<dbReference type="Gene3D" id="3.30.750.70">
    <property type="entry name" value="4-hydroxybutyrate coenzyme like domains"/>
    <property type="match status" value="1"/>
</dbReference>
<dbReference type="InterPro" id="IPR046433">
    <property type="entry name" value="ActCoA_hydro"/>
</dbReference>
<dbReference type="InterPro" id="IPR038460">
    <property type="entry name" value="AcetylCoA_hyd_C_sf"/>
</dbReference>
<feature type="domain" description="Acetyl-CoA hydrolase/transferase C-terminal" evidence="4">
    <location>
        <begin position="265"/>
        <end position="413"/>
    </location>
</feature>
<keyword evidence="6" id="KW-1185">Reference proteome</keyword>
<dbReference type="Gene3D" id="3.40.1080.20">
    <property type="entry name" value="Acetyl-CoA hydrolase/transferase C-terminal domain"/>
    <property type="match status" value="1"/>
</dbReference>
<dbReference type="InterPro" id="IPR037171">
    <property type="entry name" value="NagB/RpiA_transferase-like"/>
</dbReference>
<dbReference type="SUPFAM" id="SSF100950">
    <property type="entry name" value="NagB/RpiA/CoA transferase-like"/>
    <property type="match status" value="2"/>
</dbReference>
<dbReference type="Pfam" id="PF13336">
    <property type="entry name" value="AcetylCoA_hyd_C"/>
    <property type="match status" value="1"/>
</dbReference>
<keyword evidence="2" id="KW-0808">Transferase</keyword>
<keyword evidence="5" id="KW-0378">Hydrolase</keyword>
<accession>A0ABT6MEB3</accession>
<dbReference type="InterPro" id="IPR003702">
    <property type="entry name" value="ActCoA_hydro_N"/>
</dbReference>
<protein>
    <submittedName>
        <fullName evidence="5">Acyl-CoA hydrolase</fullName>
    </submittedName>
</protein>
<dbReference type="Gene3D" id="3.40.1080.10">
    <property type="entry name" value="Glutaconate Coenzyme A-transferase"/>
    <property type="match status" value="1"/>
</dbReference>
<sequence>MTVHLGPGEIDLSEFVRPGDTVTWGQACAEPQTLTEALVAQRENIGKFRCFVGIPATATMEPAHADVVDWVSYCGTGNNRMLAKAGVLDIYPGNYSTLPWLLSEGPCRVDVALVQVAPADEHGRYSLGLGDDFLSSAIRAADIVIAEVNDQVPVTAGTGALTDADLDVVVHTSRPPAQLAATKPTAESDRIAELIAERIEDGATLQFGIGAVPEAVLRRLGGHRDLGVHSGLFNDTAAELVERGVITGARKTVDPGVCVAGLVTGTRSVFDHVHRNPSFSLRDITYTHAPDILAAQHSLVAINSAIEVDLTGQINAEVAGGTYVGAVGGGADFLRGAARSPGGLPIVALPSTARGASRIVPALSGPVSTARADVGLVVTEYGVADLRGCTLSERRRRLLAIAHPDYRDALAATAGTGR</sequence>
<evidence type="ECO:0000259" key="4">
    <source>
        <dbReference type="Pfam" id="PF13336"/>
    </source>
</evidence>
<dbReference type="RefSeq" id="WP_280761960.1">
    <property type="nucleotide sequence ID" value="NZ_JARXVC010000011.1"/>
</dbReference>
<dbReference type="GO" id="GO:0016787">
    <property type="term" value="F:hydrolase activity"/>
    <property type="evidence" value="ECO:0007669"/>
    <property type="project" value="UniProtKB-KW"/>
</dbReference>
<dbReference type="PANTHER" id="PTHR21432">
    <property type="entry name" value="ACETYL-COA HYDROLASE-RELATED"/>
    <property type="match status" value="1"/>
</dbReference>
<evidence type="ECO:0000259" key="3">
    <source>
        <dbReference type="Pfam" id="PF02550"/>
    </source>
</evidence>
<dbReference type="PANTHER" id="PTHR21432:SF20">
    <property type="entry name" value="ACETYL-COA HYDROLASE"/>
    <property type="match status" value="1"/>
</dbReference>
<dbReference type="Proteomes" id="UP001160334">
    <property type="component" value="Unassembled WGS sequence"/>
</dbReference>
<comment type="similarity">
    <text evidence="1">Belongs to the acetyl-CoA hydrolase/transferase family.</text>
</comment>
<dbReference type="EMBL" id="JARXVC010000011">
    <property type="protein sequence ID" value="MDH6282658.1"/>
    <property type="molecule type" value="Genomic_DNA"/>
</dbReference>
<proteinExistence type="inferred from homology"/>
<dbReference type="InterPro" id="IPR026888">
    <property type="entry name" value="AcetylCoA_hyd_C"/>
</dbReference>
<comment type="caution">
    <text evidence="5">The sequence shown here is derived from an EMBL/GenBank/DDBJ whole genome shotgun (WGS) entry which is preliminary data.</text>
</comment>
<evidence type="ECO:0000313" key="5">
    <source>
        <dbReference type="EMBL" id="MDH6282658.1"/>
    </source>
</evidence>
<evidence type="ECO:0000313" key="6">
    <source>
        <dbReference type="Proteomes" id="UP001160334"/>
    </source>
</evidence>
<organism evidence="5 6">
    <name type="scientific">Prescottella agglutinans</name>
    <dbReference type="NCBI Taxonomy" id="1644129"/>
    <lineage>
        <taxon>Bacteria</taxon>
        <taxon>Bacillati</taxon>
        <taxon>Actinomycetota</taxon>
        <taxon>Actinomycetes</taxon>
        <taxon>Mycobacteriales</taxon>
        <taxon>Nocardiaceae</taxon>
        <taxon>Prescottella</taxon>
    </lineage>
</organism>
<name>A0ABT6MEB3_9NOCA</name>
<evidence type="ECO:0000256" key="1">
    <source>
        <dbReference type="ARBA" id="ARBA00009632"/>
    </source>
</evidence>
<evidence type="ECO:0000256" key="2">
    <source>
        <dbReference type="ARBA" id="ARBA00022679"/>
    </source>
</evidence>
<gene>
    <name evidence="5" type="ORF">M2280_003895</name>
</gene>